<evidence type="ECO:0000313" key="12">
    <source>
        <dbReference type="EMBL" id="RWS23318.1"/>
    </source>
</evidence>
<dbReference type="VEuPathDB" id="VectorBase:LDEU008721"/>
<feature type="disulfide bond" evidence="6">
    <location>
        <begin position="214"/>
        <end position="255"/>
    </location>
</feature>
<gene>
    <name evidence="12" type="ORF">B4U80_03058</name>
</gene>
<dbReference type="SUPFAM" id="SSF55486">
    <property type="entry name" value="Metalloproteases ('zincins'), catalytic domain"/>
    <property type="match status" value="1"/>
</dbReference>
<evidence type="ECO:0000256" key="5">
    <source>
        <dbReference type="PIRSR" id="PIRSR601548-3"/>
    </source>
</evidence>
<feature type="active site" description="Proton acceptor 2" evidence="9">
    <location>
        <position position="269"/>
    </location>
</feature>
<feature type="binding site" evidence="5">
    <location>
        <position position="272"/>
    </location>
    <ligand>
        <name>Zn(2+)</name>
        <dbReference type="ChEBI" id="CHEBI:29105"/>
        <label>1</label>
        <note>catalytic</note>
    </ligand>
</feature>
<dbReference type="PROSITE" id="PS52011">
    <property type="entry name" value="PEPTIDASE_M2"/>
    <property type="match status" value="1"/>
</dbReference>
<keyword evidence="3 6" id="KW-1015">Disulfide bond</keyword>
<evidence type="ECO:0000256" key="1">
    <source>
        <dbReference type="ARBA" id="ARBA00008139"/>
    </source>
</evidence>
<feature type="binding site" evidence="5">
    <location>
        <position position="268"/>
    </location>
    <ligand>
        <name>Zn(2+)</name>
        <dbReference type="ChEBI" id="CHEBI:29105"/>
        <label>1</label>
        <note>catalytic</note>
    </ligand>
</feature>
<evidence type="ECO:0000256" key="4">
    <source>
        <dbReference type="ARBA" id="ARBA00023180"/>
    </source>
</evidence>
<dbReference type="GO" id="GO:0005886">
    <property type="term" value="C:plasma membrane"/>
    <property type="evidence" value="ECO:0007669"/>
    <property type="project" value="TreeGrafter"/>
</dbReference>
<dbReference type="PANTHER" id="PTHR10514">
    <property type="entry name" value="ANGIOTENSIN-CONVERTING ENZYME"/>
    <property type="match status" value="1"/>
</dbReference>
<evidence type="ECO:0000256" key="10">
    <source>
        <dbReference type="PROSITE-ProRule" id="PRU01355"/>
    </source>
</evidence>
<dbReference type="GO" id="GO:0008237">
    <property type="term" value="F:metallopeptidase activity"/>
    <property type="evidence" value="ECO:0007669"/>
    <property type="project" value="UniProtKB-KW"/>
</dbReference>
<comment type="caution">
    <text evidence="10">Lacks conserved residue(s) required for the propagation of feature annotation.</text>
</comment>
<comment type="cofactor">
    <cofactor evidence="11">
        <name>Zn(2+)</name>
        <dbReference type="ChEBI" id="CHEBI:29105"/>
    </cofactor>
    <text evidence="11">Binds 2 Zn(2+) ions per subunit.</text>
</comment>
<accession>A0A443S6Z1</accession>
<keyword evidence="4 7" id="KW-0325">Glycoprotein</keyword>
<dbReference type="GO" id="GO:0006508">
    <property type="term" value="P:proteolysis"/>
    <property type="evidence" value="ECO:0007669"/>
    <property type="project" value="UniProtKB-KW"/>
</dbReference>
<dbReference type="Pfam" id="PF01401">
    <property type="entry name" value="Peptidase_M2"/>
    <property type="match status" value="2"/>
</dbReference>
<keyword evidence="5 11" id="KW-0862">Zinc</keyword>
<reference evidence="12 13" key="1">
    <citation type="journal article" date="2018" name="Gigascience">
        <title>Genomes of trombidid mites reveal novel predicted allergens and laterally-transferred genes associated with secondary metabolism.</title>
        <authorList>
            <person name="Dong X."/>
            <person name="Chaisiri K."/>
            <person name="Xia D."/>
            <person name="Armstrong S.D."/>
            <person name="Fang Y."/>
            <person name="Donnelly M.J."/>
            <person name="Kadowaki T."/>
            <person name="McGarry J.W."/>
            <person name="Darby A.C."/>
            <person name="Makepeace B.L."/>
        </authorList>
    </citation>
    <scope>NUCLEOTIDE SEQUENCE [LARGE SCALE GENOMIC DNA]</scope>
    <source>
        <strain evidence="12">UoL-UT</strain>
    </source>
</reference>
<evidence type="ECO:0000313" key="13">
    <source>
        <dbReference type="Proteomes" id="UP000288716"/>
    </source>
</evidence>
<dbReference type="GO" id="GO:0004180">
    <property type="term" value="F:carboxypeptidase activity"/>
    <property type="evidence" value="ECO:0007669"/>
    <property type="project" value="UniProtKB-KW"/>
</dbReference>
<keyword evidence="5 11" id="KW-0479">Metal-binding</keyword>
<proteinExistence type="inferred from homology"/>
<dbReference type="PANTHER" id="PTHR10514:SF27">
    <property type="entry name" value="ANGIOTENSIN-CONVERTING ENZYME"/>
    <property type="match status" value="1"/>
</dbReference>
<dbReference type="EC" id="3.4.-.-" evidence="11"/>
<dbReference type="CDD" id="cd06461">
    <property type="entry name" value="M2_ACE"/>
    <property type="match status" value="1"/>
</dbReference>
<dbReference type="GO" id="GO:0008241">
    <property type="term" value="F:peptidyl-dipeptidase activity"/>
    <property type="evidence" value="ECO:0007669"/>
    <property type="project" value="InterPro"/>
</dbReference>
<dbReference type="EMBL" id="NCKV01006695">
    <property type="protein sequence ID" value="RWS23318.1"/>
    <property type="molecule type" value="Genomic_DNA"/>
</dbReference>
<name>A0A443S6Z1_9ACAR</name>
<keyword evidence="11" id="KW-0645">Protease</keyword>
<evidence type="ECO:0000256" key="11">
    <source>
        <dbReference type="RuleBase" id="RU361144"/>
    </source>
</evidence>
<evidence type="ECO:0000256" key="7">
    <source>
        <dbReference type="PIRSR" id="PIRSR601548-5"/>
    </source>
</evidence>
<dbReference type="STRING" id="299467.A0A443S6Z1"/>
<dbReference type="AlphaFoldDB" id="A0A443S6Z1"/>
<keyword evidence="11" id="KW-0482">Metalloprotease</keyword>
<comment type="similarity">
    <text evidence="1 10 11">Belongs to the peptidase M2 family.</text>
</comment>
<comment type="caution">
    <text evidence="12">The sequence shown here is derived from an EMBL/GenBank/DDBJ whole genome shotgun (WGS) entry which is preliminary data.</text>
</comment>
<sequence>MEALYGSAKVCVKGKCGLSLDPDLTKLMATNRDYDTLLEAWVNWRDASGKQIRDMYPQYVEFGNEVAKKNSDNERVFNDYGDWLLYPFEEKNFKQDLENVWKEIEPFYKQLHTYVRLRLKRLYGERMPNDGTIPAHLLGNMWAQKWDNLREIVTAFADAPQLDVTQVMIDNQYNATNIFKLAEQFFVGIGLNAMPDTFWSNSMLEKPNDREVMCHATSWDFCDGKDYRSVINDYQSLFILKQVKVMCFYHSIRQCTQTTMEHLITAHHEMGHTEYFMAYKDKPYVFREGANPGFIFSTINTLYINKHKKMRI</sequence>
<dbReference type="GO" id="GO:0046872">
    <property type="term" value="F:metal ion binding"/>
    <property type="evidence" value="ECO:0007669"/>
    <property type="project" value="UniProtKB-KW"/>
</dbReference>
<organism evidence="12 13">
    <name type="scientific">Leptotrombidium deliense</name>
    <dbReference type="NCBI Taxonomy" id="299467"/>
    <lineage>
        <taxon>Eukaryota</taxon>
        <taxon>Metazoa</taxon>
        <taxon>Ecdysozoa</taxon>
        <taxon>Arthropoda</taxon>
        <taxon>Chelicerata</taxon>
        <taxon>Arachnida</taxon>
        <taxon>Acari</taxon>
        <taxon>Acariformes</taxon>
        <taxon>Trombidiformes</taxon>
        <taxon>Prostigmata</taxon>
        <taxon>Anystina</taxon>
        <taxon>Parasitengona</taxon>
        <taxon>Trombiculoidea</taxon>
        <taxon>Trombiculidae</taxon>
        <taxon>Leptotrombidium</taxon>
    </lineage>
</organism>
<keyword evidence="2" id="KW-0732">Signal</keyword>
<dbReference type="InterPro" id="IPR001548">
    <property type="entry name" value="Peptidase_M2"/>
</dbReference>
<evidence type="ECO:0000256" key="9">
    <source>
        <dbReference type="PIRSR" id="PIRSR601548-9"/>
    </source>
</evidence>
<dbReference type="OrthoDB" id="10029630at2759"/>
<keyword evidence="13" id="KW-1185">Reference proteome</keyword>
<evidence type="ECO:0000256" key="6">
    <source>
        <dbReference type="PIRSR" id="PIRSR601548-4"/>
    </source>
</evidence>
<dbReference type="Proteomes" id="UP000288716">
    <property type="component" value="Unassembled WGS sequence"/>
</dbReference>
<evidence type="ECO:0000256" key="8">
    <source>
        <dbReference type="PIRSR" id="PIRSR601548-8"/>
    </source>
</evidence>
<keyword evidence="11" id="KW-0378">Hydrolase</keyword>
<dbReference type="PRINTS" id="PR00791">
    <property type="entry name" value="PEPDIPTASEA"/>
</dbReference>
<keyword evidence="11" id="KW-0121">Carboxypeptidase</keyword>
<feature type="binding site" evidence="8">
    <location>
        <position position="272"/>
    </location>
    <ligand>
        <name>Zn(2+)</name>
        <dbReference type="ChEBI" id="CHEBI:29105"/>
        <label>2</label>
        <note>catalytic</note>
    </ligand>
</feature>
<feature type="glycosylation site" description="N-linked (GlcNAc...) asparagine" evidence="7">
    <location>
        <position position="174"/>
    </location>
</feature>
<protein>
    <recommendedName>
        <fullName evidence="11">Angiotensin-converting enzyme</fullName>
        <ecNumber evidence="11">3.4.-.-</ecNumber>
    </recommendedName>
</protein>
<evidence type="ECO:0000256" key="3">
    <source>
        <dbReference type="ARBA" id="ARBA00023157"/>
    </source>
</evidence>
<evidence type="ECO:0000256" key="2">
    <source>
        <dbReference type="ARBA" id="ARBA00022729"/>
    </source>
</evidence>
<feature type="binding site" evidence="8">
    <location>
        <position position="268"/>
    </location>
    <ligand>
        <name>Zn(2+)</name>
        <dbReference type="ChEBI" id="CHEBI:29105"/>
        <label>2</label>
        <note>catalytic</note>
    </ligand>
</feature>